<proteinExistence type="predicted"/>
<gene>
    <name evidence="1" type="ORF">OsJ_34167</name>
</gene>
<dbReference type="EMBL" id="CM000148">
    <property type="protein sequence ID" value="EAZ18646.1"/>
    <property type="molecule type" value="Genomic_DNA"/>
</dbReference>
<organism evidence="1">
    <name type="scientific">Oryza sativa subsp. japonica</name>
    <name type="common">Rice</name>
    <dbReference type="NCBI Taxonomy" id="39947"/>
    <lineage>
        <taxon>Eukaryota</taxon>
        <taxon>Viridiplantae</taxon>
        <taxon>Streptophyta</taxon>
        <taxon>Embryophyta</taxon>
        <taxon>Tracheophyta</taxon>
        <taxon>Spermatophyta</taxon>
        <taxon>Magnoliopsida</taxon>
        <taxon>Liliopsida</taxon>
        <taxon>Poales</taxon>
        <taxon>Poaceae</taxon>
        <taxon>BOP clade</taxon>
        <taxon>Oryzoideae</taxon>
        <taxon>Oryzeae</taxon>
        <taxon>Oryzinae</taxon>
        <taxon>Oryza</taxon>
        <taxon>Oryza sativa</taxon>
    </lineage>
</organism>
<reference evidence="1" key="2">
    <citation type="submission" date="2008-12" db="EMBL/GenBank/DDBJ databases">
        <title>Improved gene annotation of the rice (Oryza sativa) genomes.</title>
        <authorList>
            <person name="Wang J."/>
            <person name="Li R."/>
            <person name="Fan W."/>
            <person name="Huang Q."/>
            <person name="Zhang J."/>
            <person name="Zhou Y."/>
            <person name="Hu Y."/>
            <person name="Zi S."/>
            <person name="Li J."/>
            <person name="Ni P."/>
            <person name="Zheng H."/>
            <person name="Zhang Y."/>
            <person name="Zhao M."/>
            <person name="Hao Q."/>
            <person name="McDermott J."/>
            <person name="Samudrala R."/>
            <person name="Kristiansen K."/>
            <person name="Wong G.K.-S."/>
        </authorList>
    </citation>
    <scope>NUCLEOTIDE SEQUENCE</scope>
</reference>
<dbReference type="Proteomes" id="UP000007752">
    <property type="component" value="Chromosome 11"/>
</dbReference>
<name>A0A8J8Y0T2_ORYSJ</name>
<reference evidence="1" key="1">
    <citation type="journal article" date="2005" name="PLoS Biol.">
        <title>The genomes of Oryza sativa: a history of duplications.</title>
        <authorList>
            <person name="Yu J."/>
            <person name="Wang J."/>
            <person name="Lin W."/>
            <person name="Li S."/>
            <person name="Li H."/>
            <person name="Zhou J."/>
            <person name="Ni P."/>
            <person name="Dong W."/>
            <person name="Hu S."/>
            <person name="Zeng C."/>
            <person name="Zhang J."/>
            <person name="Zhang Y."/>
            <person name="Li R."/>
            <person name="Xu Z."/>
            <person name="Li S."/>
            <person name="Li X."/>
            <person name="Zheng H."/>
            <person name="Cong L."/>
            <person name="Lin L."/>
            <person name="Yin J."/>
            <person name="Geng J."/>
            <person name="Li G."/>
            <person name="Shi J."/>
            <person name="Liu J."/>
            <person name="Lv H."/>
            <person name="Li J."/>
            <person name="Wang J."/>
            <person name="Deng Y."/>
            <person name="Ran L."/>
            <person name="Shi X."/>
            <person name="Wang X."/>
            <person name="Wu Q."/>
            <person name="Li C."/>
            <person name="Ren X."/>
            <person name="Wang J."/>
            <person name="Wang X."/>
            <person name="Li D."/>
            <person name="Liu D."/>
            <person name="Zhang X."/>
            <person name="Ji Z."/>
            <person name="Zhao W."/>
            <person name="Sun Y."/>
            <person name="Zhang Z."/>
            <person name="Bao J."/>
            <person name="Han Y."/>
            <person name="Dong L."/>
            <person name="Ji J."/>
            <person name="Chen P."/>
            <person name="Wu S."/>
            <person name="Liu J."/>
            <person name="Xiao Y."/>
            <person name="Bu D."/>
            <person name="Tan J."/>
            <person name="Yang L."/>
            <person name="Ye C."/>
            <person name="Zhang J."/>
            <person name="Xu J."/>
            <person name="Zhou Y."/>
            <person name="Yu Y."/>
            <person name="Zhang B."/>
            <person name="Zhuang S."/>
            <person name="Wei H."/>
            <person name="Liu B."/>
            <person name="Lei M."/>
            <person name="Yu H."/>
            <person name="Li Y."/>
            <person name="Xu H."/>
            <person name="Wei S."/>
            <person name="He X."/>
            <person name="Fang L."/>
            <person name="Zhang Z."/>
            <person name="Zhang Y."/>
            <person name="Huang X."/>
            <person name="Su Z."/>
            <person name="Tong W."/>
            <person name="Li J."/>
            <person name="Tong Z."/>
            <person name="Li S."/>
            <person name="Ye J."/>
            <person name="Wang L."/>
            <person name="Fang L."/>
            <person name="Lei T."/>
            <person name="Chen C."/>
            <person name="Chen H."/>
            <person name="Xu Z."/>
            <person name="Li H."/>
            <person name="Huang H."/>
            <person name="Zhang F."/>
            <person name="Xu H."/>
            <person name="Li N."/>
            <person name="Zhao C."/>
            <person name="Li S."/>
            <person name="Dong L."/>
            <person name="Huang Y."/>
            <person name="Li L."/>
            <person name="Xi Y."/>
            <person name="Qi Q."/>
            <person name="Li W."/>
            <person name="Zhang B."/>
            <person name="Hu W."/>
            <person name="Zhang Y."/>
            <person name="Tian X."/>
            <person name="Jiao Y."/>
            <person name="Liang X."/>
            <person name="Jin J."/>
            <person name="Gao L."/>
            <person name="Zheng W."/>
            <person name="Hao B."/>
            <person name="Liu S."/>
            <person name="Wang W."/>
            <person name="Yuan L."/>
            <person name="Cao M."/>
            <person name="McDermott J."/>
            <person name="Samudrala R."/>
            <person name="Wang J."/>
            <person name="Wong G.K."/>
            <person name="Yang H."/>
        </authorList>
    </citation>
    <scope>NUCLEOTIDE SEQUENCE [LARGE SCALE GENOMIC DNA]</scope>
</reference>
<protein>
    <submittedName>
        <fullName evidence="1">Uncharacterized protein</fullName>
    </submittedName>
</protein>
<sequence length="94" mass="10653">MAIGSELPAPLASKLLKFDGARQLPSSLPTTRNMTFCDEFLVTSELFVTSTFHFMTISMRWGGLVTKKRCSSLMPTRNRHKVFQWDIVTNINLS</sequence>
<evidence type="ECO:0000313" key="1">
    <source>
        <dbReference type="EMBL" id="EAZ18646.1"/>
    </source>
</evidence>
<accession>A0A8J8Y0T2</accession>
<dbReference type="AlphaFoldDB" id="A0A8J8Y0T2"/>